<dbReference type="Proteomes" id="UP000186074">
    <property type="component" value="Chromosome"/>
</dbReference>
<evidence type="ECO:0000256" key="7">
    <source>
        <dbReference type="ARBA" id="ARBA00022763"/>
    </source>
</evidence>
<evidence type="ECO:0000256" key="5">
    <source>
        <dbReference type="ARBA" id="ARBA00022485"/>
    </source>
</evidence>
<name>A0A1P8KKU7_9BACT</name>
<dbReference type="PANTHER" id="PTHR33693">
    <property type="entry name" value="TYPE-5 URACIL-DNA GLYCOSYLASE"/>
    <property type="match status" value="1"/>
</dbReference>
<dbReference type="InterPro" id="IPR051536">
    <property type="entry name" value="UDG_Type-4/5"/>
</dbReference>
<dbReference type="CDD" id="cd10030">
    <property type="entry name" value="UDG-F4_TTUDGA_SPO1dp_like"/>
    <property type="match status" value="1"/>
</dbReference>
<dbReference type="SMART" id="SM00987">
    <property type="entry name" value="UreE_C"/>
    <property type="match status" value="1"/>
</dbReference>
<keyword evidence="11" id="KW-0234">DNA repair</keyword>
<dbReference type="EMBL" id="CP019070">
    <property type="protein sequence ID" value="APW65178.1"/>
    <property type="molecule type" value="Genomic_DNA"/>
</dbReference>
<comment type="catalytic activity">
    <reaction evidence="1">
        <text>Hydrolyzes single-stranded DNA or mismatched double-stranded DNA and polynucleotides, releasing free uracil.</text>
        <dbReference type="EC" id="3.2.2.27"/>
    </reaction>
</comment>
<dbReference type="InterPro" id="IPR036895">
    <property type="entry name" value="Uracil-DNA_glycosylase-like_sf"/>
</dbReference>
<evidence type="ECO:0000313" key="13">
    <source>
        <dbReference type="EMBL" id="APW65178.1"/>
    </source>
</evidence>
<keyword evidence="7" id="KW-0227">DNA damage</keyword>
<dbReference type="EC" id="3.2.2.27" evidence="3"/>
<accession>A0A1P8KKU7</accession>
<keyword evidence="14" id="KW-1185">Reference proteome</keyword>
<organism evidence="13 14">
    <name type="scientific">Poseidonibacter parvus</name>
    <dbReference type="NCBI Taxonomy" id="1850254"/>
    <lineage>
        <taxon>Bacteria</taxon>
        <taxon>Pseudomonadati</taxon>
        <taxon>Campylobacterota</taxon>
        <taxon>Epsilonproteobacteria</taxon>
        <taxon>Campylobacterales</taxon>
        <taxon>Arcobacteraceae</taxon>
        <taxon>Poseidonibacter</taxon>
    </lineage>
</organism>
<proteinExistence type="inferred from homology"/>
<dbReference type="Gene3D" id="3.40.470.10">
    <property type="entry name" value="Uracil-DNA glycosylase-like domain"/>
    <property type="match status" value="1"/>
</dbReference>
<feature type="domain" description="Uracil-DNA glycosylase-like" evidence="12">
    <location>
        <begin position="67"/>
        <end position="212"/>
    </location>
</feature>
<reference evidence="13 14" key="1">
    <citation type="submission" date="2017-01" db="EMBL/GenBank/DDBJ databases">
        <title>Genome sequencing of Arcobacter sp. LPB0137.</title>
        <authorList>
            <person name="Lee G.-W."/>
            <person name="Yi H."/>
        </authorList>
    </citation>
    <scope>NUCLEOTIDE SEQUENCE [LARGE SCALE GENOMIC DNA]</scope>
    <source>
        <strain evidence="13 14">LPB0137</strain>
    </source>
</reference>
<dbReference type="OrthoDB" id="5290748at2"/>
<keyword evidence="6" id="KW-0479">Metal-binding</keyword>
<evidence type="ECO:0000256" key="10">
    <source>
        <dbReference type="ARBA" id="ARBA00023014"/>
    </source>
</evidence>
<keyword evidence="5" id="KW-0004">4Fe-4S</keyword>
<keyword evidence="10" id="KW-0411">Iron-sulfur</keyword>
<dbReference type="Pfam" id="PF03167">
    <property type="entry name" value="UDG"/>
    <property type="match status" value="1"/>
</dbReference>
<dbReference type="RefSeq" id="WP_076085013.1">
    <property type="nucleotide sequence ID" value="NZ_CP019070.1"/>
</dbReference>
<keyword evidence="9" id="KW-0408">Iron</keyword>
<dbReference type="InterPro" id="IPR005122">
    <property type="entry name" value="Uracil-DNA_glycosylase-like"/>
</dbReference>
<evidence type="ECO:0000256" key="11">
    <source>
        <dbReference type="ARBA" id="ARBA00023204"/>
    </source>
</evidence>
<dbReference type="PANTHER" id="PTHR33693:SF1">
    <property type="entry name" value="TYPE-4 URACIL-DNA GLYCOSYLASE"/>
    <property type="match status" value="1"/>
</dbReference>
<keyword evidence="8" id="KW-0378">Hydrolase</keyword>
<gene>
    <name evidence="13" type="ORF">LPB137_04630</name>
</gene>
<evidence type="ECO:0000256" key="9">
    <source>
        <dbReference type="ARBA" id="ARBA00023004"/>
    </source>
</evidence>
<evidence type="ECO:0000256" key="2">
    <source>
        <dbReference type="ARBA" id="ARBA00006521"/>
    </source>
</evidence>
<dbReference type="GO" id="GO:0004844">
    <property type="term" value="F:uracil DNA N-glycosylase activity"/>
    <property type="evidence" value="ECO:0007669"/>
    <property type="project" value="UniProtKB-EC"/>
</dbReference>
<dbReference type="InterPro" id="IPR005273">
    <property type="entry name" value="Ura-DNA_glyco_family4"/>
</dbReference>
<protein>
    <recommendedName>
        <fullName evidence="4">Type-4 uracil-DNA glycosylase</fullName>
        <ecNumber evidence="3">3.2.2.27</ecNumber>
    </recommendedName>
</protein>
<evidence type="ECO:0000256" key="1">
    <source>
        <dbReference type="ARBA" id="ARBA00001400"/>
    </source>
</evidence>
<evidence type="ECO:0000256" key="4">
    <source>
        <dbReference type="ARBA" id="ARBA00019403"/>
    </source>
</evidence>
<evidence type="ECO:0000259" key="12">
    <source>
        <dbReference type="SMART" id="SM00986"/>
    </source>
</evidence>
<dbReference type="NCBIfam" id="TIGR00758">
    <property type="entry name" value="UDG_fam4"/>
    <property type="match status" value="1"/>
</dbReference>
<evidence type="ECO:0000313" key="14">
    <source>
        <dbReference type="Proteomes" id="UP000186074"/>
    </source>
</evidence>
<dbReference type="KEGG" id="alp:LPB137_04630"/>
<dbReference type="GO" id="GO:0006281">
    <property type="term" value="P:DNA repair"/>
    <property type="evidence" value="ECO:0007669"/>
    <property type="project" value="UniProtKB-KW"/>
</dbReference>
<dbReference type="SMART" id="SM00986">
    <property type="entry name" value="UDG"/>
    <property type="match status" value="1"/>
</dbReference>
<comment type="similarity">
    <text evidence="2">Belongs to the uracil-DNA glycosylase (UDG) superfamily. Type 4 (UDGa) family.</text>
</comment>
<evidence type="ECO:0000256" key="3">
    <source>
        <dbReference type="ARBA" id="ARBA00012030"/>
    </source>
</evidence>
<evidence type="ECO:0000256" key="8">
    <source>
        <dbReference type="ARBA" id="ARBA00022801"/>
    </source>
</evidence>
<dbReference type="GO" id="GO:0051539">
    <property type="term" value="F:4 iron, 4 sulfur cluster binding"/>
    <property type="evidence" value="ECO:0007669"/>
    <property type="project" value="UniProtKB-KW"/>
</dbReference>
<dbReference type="SUPFAM" id="SSF52141">
    <property type="entry name" value="Uracil-DNA glycosylase-like"/>
    <property type="match status" value="1"/>
</dbReference>
<dbReference type="GO" id="GO:0046872">
    <property type="term" value="F:metal ion binding"/>
    <property type="evidence" value="ECO:0007669"/>
    <property type="project" value="UniProtKB-KW"/>
</dbReference>
<evidence type="ECO:0000256" key="6">
    <source>
        <dbReference type="ARBA" id="ARBA00022723"/>
    </source>
</evidence>
<sequence>MTNTVKQKLLYNLHSLKSMGYDYHKTIDLLPNDIKNIKLPDNIFTLKSNVENCYLCELSKSRKNVLFGTGSLHANVMFISDEPSNSEDELGSFYTGKTGELLSKMIENVLNIKKEEVYITNLVKCKSSNSLNKLHVDSCNDYLQKQIELIKPKLIVSLGENTYSYLFNEKDNFSQNRGKELVFNNIKLVPTFSANYLLRNPSSKKDAYYDMLRIKNILELST</sequence>
<dbReference type="AlphaFoldDB" id="A0A1P8KKU7"/>
<dbReference type="STRING" id="1850254.LPB137_04630"/>